<dbReference type="EMBL" id="CP040764">
    <property type="protein sequence ID" value="QDA36717.1"/>
    <property type="molecule type" value="Genomic_DNA"/>
</dbReference>
<evidence type="ECO:0000256" key="3">
    <source>
        <dbReference type="ARBA" id="ARBA00023210"/>
    </source>
</evidence>
<dbReference type="AlphaFoldDB" id="A0A4Y5ST65"/>
<accession>A0A4Y5ST65</accession>
<protein>
    <recommendedName>
        <fullName evidence="6">Probable septum site-determining protein MinC</fullName>
    </recommendedName>
</protein>
<dbReference type="Proteomes" id="UP000296374">
    <property type="component" value="Plasmid unnamed3"/>
</dbReference>
<evidence type="ECO:0000256" key="5">
    <source>
        <dbReference type="ARBA" id="ARBA00025606"/>
    </source>
</evidence>
<dbReference type="InterPro" id="IPR013033">
    <property type="entry name" value="MinC"/>
</dbReference>
<feature type="domain" description="Septum formation inhibitor MinC N-terminal" evidence="8">
    <location>
        <begin position="8"/>
        <end position="80"/>
    </location>
</feature>
<comment type="subunit">
    <text evidence="6">Interacts with MinD and FtsZ.</text>
</comment>
<evidence type="ECO:0000256" key="2">
    <source>
        <dbReference type="ARBA" id="ARBA00022618"/>
    </source>
</evidence>
<organism evidence="9 10">
    <name type="scientific">Paracoccus liaowanqingii</name>
    <dbReference type="NCBI Taxonomy" id="2560053"/>
    <lineage>
        <taxon>Bacteria</taxon>
        <taxon>Pseudomonadati</taxon>
        <taxon>Pseudomonadota</taxon>
        <taxon>Alphaproteobacteria</taxon>
        <taxon>Rhodobacterales</taxon>
        <taxon>Paracoccaceae</taxon>
        <taxon>Paracoccus</taxon>
    </lineage>
</organism>
<dbReference type="PANTHER" id="PTHR34108">
    <property type="entry name" value="SEPTUM SITE-DETERMINING PROTEIN MINC"/>
    <property type="match status" value="1"/>
</dbReference>
<keyword evidence="4 6" id="KW-0131">Cell cycle</keyword>
<evidence type="ECO:0000313" key="10">
    <source>
        <dbReference type="Proteomes" id="UP000296374"/>
    </source>
</evidence>
<dbReference type="PANTHER" id="PTHR34108:SF1">
    <property type="entry name" value="SEPTUM SITE-DETERMINING PROTEIN MINC"/>
    <property type="match status" value="1"/>
</dbReference>
<evidence type="ECO:0000256" key="1">
    <source>
        <dbReference type="ARBA" id="ARBA00006291"/>
    </source>
</evidence>
<dbReference type="HAMAP" id="MF_00267">
    <property type="entry name" value="MinC"/>
    <property type="match status" value="1"/>
</dbReference>
<reference evidence="10" key="1">
    <citation type="submission" date="2019-05" db="EMBL/GenBank/DDBJ databases">
        <title>Tamlana fucoidanivorans sp. nov., isolated from the surface of algae collected from Fujian province in China.</title>
        <authorList>
            <person name="Li J."/>
        </authorList>
    </citation>
    <scope>NUCLEOTIDE SEQUENCE [LARGE SCALE GENOMIC DNA]</scope>
    <source>
        <strain evidence="10">2251</strain>
        <plasmid evidence="10">unnamed3</plasmid>
    </source>
</reference>
<dbReference type="RefSeq" id="WP_139616420.1">
    <property type="nucleotide sequence ID" value="NZ_CP040764.1"/>
</dbReference>
<feature type="domain" description="Septum formation inhibitor MinC C-terminal" evidence="7">
    <location>
        <begin position="142"/>
        <end position="242"/>
    </location>
</feature>
<dbReference type="InterPro" id="IPR016098">
    <property type="entry name" value="CAP/MinC_C"/>
</dbReference>
<dbReference type="Gene3D" id="2.160.20.70">
    <property type="match status" value="1"/>
</dbReference>
<dbReference type="GO" id="GO:0000917">
    <property type="term" value="P:division septum assembly"/>
    <property type="evidence" value="ECO:0007669"/>
    <property type="project" value="UniProtKB-KW"/>
</dbReference>
<evidence type="ECO:0000256" key="6">
    <source>
        <dbReference type="HAMAP-Rule" id="MF_00267"/>
    </source>
</evidence>
<dbReference type="NCBIfam" id="TIGR01222">
    <property type="entry name" value="minC"/>
    <property type="match status" value="1"/>
</dbReference>
<evidence type="ECO:0000313" key="9">
    <source>
        <dbReference type="EMBL" id="QDA36717.1"/>
    </source>
</evidence>
<keyword evidence="9" id="KW-0614">Plasmid</keyword>
<dbReference type="InterPro" id="IPR005526">
    <property type="entry name" value="Septum_form_inhib_MinC_C"/>
</dbReference>
<dbReference type="InterPro" id="IPR036145">
    <property type="entry name" value="MinC_C_sf"/>
</dbReference>
<dbReference type="KEGG" id="plia:E4191_21805"/>
<evidence type="ECO:0000259" key="8">
    <source>
        <dbReference type="Pfam" id="PF05209"/>
    </source>
</evidence>
<comment type="function">
    <text evidence="5 6">Cell division inhibitor that blocks the formation of polar Z ring septums. Rapidly oscillates between the poles of the cell to destabilize FtsZ filaments that have formed before they mature into polar Z rings. Prevents FtsZ polymerization.</text>
</comment>
<proteinExistence type="inferred from homology"/>
<keyword evidence="2 6" id="KW-0132">Cell division</keyword>
<dbReference type="GO" id="GO:0000902">
    <property type="term" value="P:cell morphogenesis"/>
    <property type="evidence" value="ECO:0007669"/>
    <property type="project" value="InterPro"/>
</dbReference>
<comment type="similarity">
    <text evidence="1 6">Belongs to the MinC family.</text>
</comment>
<dbReference type="Pfam" id="PF05209">
    <property type="entry name" value="MinC_N"/>
    <property type="match status" value="1"/>
</dbReference>
<dbReference type="GO" id="GO:0051302">
    <property type="term" value="P:regulation of cell division"/>
    <property type="evidence" value="ECO:0007669"/>
    <property type="project" value="InterPro"/>
</dbReference>
<evidence type="ECO:0000256" key="4">
    <source>
        <dbReference type="ARBA" id="ARBA00023306"/>
    </source>
</evidence>
<dbReference type="Pfam" id="PF03775">
    <property type="entry name" value="MinC_C"/>
    <property type="match status" value="1"/>
</dbReference>
<dbReference type="GO" id="GO:1901891">
    <property type="term" value="P:regulation of cell septum assembly"/>
    <property type="evidence" value="ECO:0007669"/>
    <property type="project" value="InterPro"/>
</dbReference>
<geneLocation type="plasmid" evidence="9 10">
    <name>unnamed3</name>
</geneLocation>
<dbReference type="Gene3D" id="3.30.70.260">
    <property type="match status" value="1"/>
</dbReference>
<evidence type="ECO:0000259" key="7">
    <source>
        <dbReference type="Pfam" id="PF03775"/>
    </source>
</evidence>
<sequence length="246" mass="26111">MPATVAAFQVRGRFLTALAIRIDTEAAGEAFYAQLDDQLRRTPQFFAGAPVVIDLINAPGFSEPSRMRELVENLRARELRVFGVQSARGIDAAALQELGLISVLTGRDAPLPREGVPARATTAAATAAAPAVAAPPPVQNKVIRSPVRSGQMIVADQGDLTVIGSVASGAELVASGNIHVYGPLRGRAMAGCHGDESAHIFCQSLDAELVAIAGLYRTSETLEDAARQRCTHIYLEDEKLRMEVIA</sequence>
<gene>
    <name evidence="6 9" type="primary">minC</name>
    <name evidence="9" type="ORF">E4191_21805</name>
</gene>
<dbReference type="SUPFAM" id="SSF63848">
    <property type="entry name" value="Cell-division inhibitor MinC, C-terminal domain"/>
    <property type="match status" value="1"/>
</dbReference>
<keyword evidence="3 6" id="KW-0717">Septation</keyword>
<name>A0A4Y5ST65_9RHOB</name>
<dbReference type="InterPro" id="IPR007874">
    <property type="entry name" value="MinC_N"/>
</dbReference>